<feature type="compositionally biased region" description="Basic and acidic residues" evidence="3">
    <location>
        <begin position="549"/>
        <end position="564"/>
    </location>
</feature>
<evidence type="ECO:0000256" key="3">
    <source>
        <dbReference type="SAM" id="MobiDB-lite"/>
    </source>
</evidence>
<name>A0AAF5CYL7_STRER</name>
<dbReference type="Pfam" id="PF00328">
    <property type="entry name" value="His_Phos_2"/>
    <property type="match status" value="2"/>
</dbReference>
<dbReference type="SUPFAM" id="SSF55681">
    <property type="entry name" value="Class II aaRS and biotin synthetases"/>
    <property type="match status" value="1"/>
</dbReference>
<feature type="domain" description="BPL/LPL catalytic" evidence="4">
    <location>
        <begin position="40"/>
        <end position="215"/>
    </location>
</feature>
<comment type="pathway">
    <text evidence="1">Protein modification; protein lipoylation via exogenous pathway; protein N(6)-(lipoyl)lysine from lipoate: step 2/2.</text>
</comment>
<dbReference type="GO" id="GO:0005739">
    <property type="term" value="C:mitochondrion"/>
    <property type="evidence" value="ECO:0007669"/>
    <property type="project" value="TreeGrafter"/>
</dbReference>
<dbReference type="AlphaFoldDB" id="A0AAF5CYL7"/>
<proteinExistence type="inferred from homology"/>
<dbReference type="Pfam" id="PF21948">
    <property type="entry name" value="LplA-B_cat"/>
    <property type="match status" value="1"/>
</dbReference>
<dbReference type="InterPro" id="IPR004143">
    <property type="entry name" value="BPL_LPL_catalytic"/>
</dbReference>
<feature type="region of interest" description="Disordered" evidence="3">
    <location>
        <begin position="544"/>
        <end position="564"/>
    </location>
</feature>
<dbReference type="Gene3D" id="3.40.50.1240">
    <property type="entry name" value="Phosphoglycerate mutase-like"/>
    <property type="match status" value="1"/>
</dbReference>
<dbReference type="Proteomes" id="UP000035681">
    <property type="component" value="Unplaced"/>
</dbReference>
<accession>A0AAF5CYL7</accession>
<keyword evidence="5" id="KW-1185">Reference proteome</keyword>
<dbReference type="WBParaSite" id="TCONS_00003979.p1">
    <property type="protein sequence ID" value="TCONS_00003979.p1"/>
    <property type="gene ID" value="XLOC_000798"/>
</dbReference>
<evidence type="ECO:0000256" key="2">
    <source>
        <dbReference type="ARBA" id="ARBA00008242"/>
    </source>
</evidence>
<dbReference type="PANTHER" id="PTHR12561:SF3">
    <property type="entry name" value="LIPOYLTRANSFERASE 1, MITOCHONDRIAL"/>
    <property type="match status" value="1"/>
</dbReference>
<evidence type="ECO:0000259" key="4">
    <source>
        <dbReference type="PROSITE" id="PS51733"/>
    </source>
</evidence>
<dbReference type="CDD" id="cd16443">
    <property type="entry name" value="LplA"/>
    <property type="match status" value="1"/>
</dbReference>
<dbReference type="Gene3D" id="3.30.930.10">
    <property type="entry name" value="Bira Bifunctional Protein, Domain 2"/>
    <property type="match status" value="1"/>
</dbReference>
<dbReference type="GO" id="GO:0016791">
    <property type="term" value="F:phosphatase activity"/>
    <property type="evidence" value="ECO:0007669"/>
    <property type="project" value="UniProtKB-ARBA"/>
</dbReference>
<dbReference type="CDD" id="cd07061">
    <property type="entry name" value="HP_HAP_like"/>
    <property type="match status" value="1"/>
</dbReference>
<dbReference type="GO" id="GO:0017118">
    <property type="term" value="F:lipoyltransferase activity"/>
    <property type="evidence" value="ECO:0007669"/>
    <property type="project" value="TreeGrafter"/>
</dbReference>
<feature type="region of interest" description="Disordered" evidence="3">
    <location>
        <begin position="457"/>
        <end position="495"/>
    </location>
</feature>
<dbReference type="GO" id="GO:0009249">
    <property type="term" value="P:protein lipoylation"/>
    <property type="evidence" value="ECO:0007669"/>
    <property type="project" value="InterPro"/>
</dbReference>
<feature type="compositionally biased region" description="Polar residues" evidence="3">
    <location>
        <begin position="461"/>
        <end position="474"/>
    </location>
</feature>
<evidence type="ECO:0000313" key="6">
    <source>
        <dbReference type="WBParaSite" id="TCONS_00003979.p1"/>
    </source>
</evidence>
<dbReference type="InterPro" id="IPR033379">
    <property type="entry name" value="Acid_Pase_AS"/>
</dbReference>
<dbReference type="InterPro" id="IPR004562">
    <property type="entry name" value="LipoylTrfase_LipoateP_Ligase"/>
</dbReference>
<dbReference type="PANTHER" id="PTHR12561">
    <property type="entry name" value="LIPOATE-PROTEIN LIGASE"/>
    <property type="match status" value="1"/>
</dbReference>
<reference evidence="6" key="1">
    <citation type="submission" date="2024-02" db="UniProtKB">
        <authorList>
            <consortium name="WormBaseParasite"/>
        </authorList>
    </citation>
    <scope>IDENTIFICATION</scope>
</reference>
<protein>
    <recommendedName>
        <fullName evidence="4">BPL/LPL catalytic domain-containing protein</fullName>
    </recommendedName>
</protein>
<dbReference type="InterPro" id="IPR000560">
    <property type="entry name" value="His_Pase_clade-2"/>
</dbReference>
<dbReference type="PROSITE" id="PS00778">
    <property type="entry name" value="HIS_ACID_PHOSPHAT_2"/>
    <property type="match status" value="1"/>
</dbReference>
<dbReference type="PROSITE" id="PS51733">
    <property type="entry name" value="BPL_LPL_CATALYTIC"/>
    <property type="match status" value="1"/>
</dbReference>
<comment type="similarity">
    <text evidence="2">Belongs to the LplA family.</text>
</comment>
<organism evidence="5 6">
    <name type="scientific">Strongyloides stercoralis</name>
    <name type="common">Threadworm</name>
    <dbReference type="NCBI Taxonomy" id="6248"/>
    <lineage>
        <taxon>Eukaryota</taxon>
        <taxon>Metazoa</taxon>
        <taxon>Ecdysozoa</taxon>
        <taxon>Nematoda</taxon>
        <taxon>Chromadorea</taxon>
        <taxon>Rhabditida</taxon>
        <taxon>Tylenchina</taxon>
        <taxon>Panagrolaimomorpha</taxon>
        <taxon>Strongyloidoidea</taxon>
        <taxon>Strongyloididae</taxon>
        <taxon>Strongyloides</taxon>
    </lineage>
</organism>
<dbReference type="InterPro" id="IPR029033">
    <property type="entry name" value="His_PPase_superfam"/>
</dbReference>
<evidence type="ECO:0000256" key="1">
    <source>
        <dbReference type="ARBA" id="ARBA00005085"/>
    </source>
</evidence>
<sequence length="1053" mass="123014">MLSECYTLSKNNILNLFISKSKCIYRNLAFEEKLFRTHDLSKGNAIFMWSNTPSVVIGRHQNPWLEINIPYVIENKINIVRRYSGGGTVYHDLGNLNISILTEHSYHCRPKNLSMLSNILNNKYKINILPNKRDDMILNPGERKISGTAARISRDLLTLKKALKSPWIDRIETNATRSVPANAVGFLEQEVKNITVEDVRETLINGLTERNNGEIKINLVNPDNDGEIDVNDWESLRSWNWIYGKTPKFIYKYTEKKIPLEIEKALFLISKDNNLSLQKTQSLSSKVKPKNEEEKLKLVNRENGKKNMKFVRDNLTLSTTTTSTENKTINNIDKDCEKLENPIKSALENLTNTYQIFQKNIGENDSYSVIKHLKSTIDKFNTQKDNVKVDQNYKNYVSLNCDEKWNDINKFYCRSSKFSVLNFLNNDQLSTNVSKTTDKIQKKNKQEDIEHLLPKTDGNIIKSTKVNNKQSNSTKNENCSKNKYKKKSKKFSLEKKGENIKKQKIEKKILNKNLIEKNITSNEMKQLENDNSISKRELPLKQLTNSLSLKKEDKSKSKKDELLQSNKEIKNERKFNLFSEVSPSFDLTSNNNSTKKSNSFKDERMIKTYNIMKSDQDQLAKMFANIGSSVRLTNEMTYKILRVMITKKYVTEDEFSKHFEKLLLNPSKSSLTVSSFTALLKNNCKYFNKNLIASVWRHGLRSPCILINGTKYDEKFWKRPLENLIYNGQLDMLKQGKKLRKRYIYDLKFLSFETNPNEFFIRSTNFTRTIESANILLSSFLRGQSKYYPSTSDWLTNYTPIAVYNDFFGYPYVWKLSICKKFKISKKNREKSINAIKFKEENKEILDYILNITKIEDESTICCIFDYFNIIKKEKLEFPKQMTKSDFLKLTNFFNKHYLHSYGEALLGDPEDVDLIKYSGGIVLKNIFENFFQKTNFSNNSKNIFETKFYGYSAHDNYIHPILLALGIKRQVIGEHYIDAGAMIIFELYQNLEYNNFDILILYSKNSKSPLKKVTKYVPNCHFEDYCNYKKIYKQISKYLPDDILTECQLPIL</sequence>
<evidence type="ECO:0000313" key="5">
    <source>
        <dbReference type="Proteomes" id="UP000035681"/>
    </source>
</evidence>
<dbReference type="InterPro" id="IPR045864">
    <property type="entry name" value="aa-tRNA-synth_II/BPL/LPL"/>
</dbReference>
<dbReference type="SUPFAM" id="SSF53254">
    <property type="entry name" value="Phosphoglycerate mutase-like"/>
    <property type="match status" value="1"/>
</dbReference>